<dbReference type="AlphaFoldDB" id="A0A180G8W2"/>
<keyword evidence="4" id="KW-1185">Reference proteome</keyword>
<dbReference type="VEuPathDB" id="FungiDB:PTTG_28865"/>
<evidence type="ECO:0000313" key="4">
    <source>
        <dbReference type="Proteomes" id="UP000005240"/>
    </source>
</evidence>
<evidence type="ECO:0000313" key="3">
    <source>
        <dbReference type="EnsemblFungi" id="PTTG_28865-t43_1-p1"/>
    </source>
</evidence>
<evidence type="ECO:0000313" key="2">
    <source>
        <dbReference type="EMBL" id="OAV88939.1"/>
    </source>
</evidence>
<reference evidence="3" key="4">
    <citation type="submission" date="2025-05" db="UniProtKB">
        <authorList>
            <consortium name="EnsemblFungi"/>
        </authorList>
    </citation>
    <scope>IDENTIFICATION</scope>
    <source>
        <strain evidence="3">isolate 1-1 / race 1 (BBBD)</strain>
    </source>
</reference>
<feature type="region of interest" description="Disordered" evidence="1">
    <location>
        <begin position="1"/>
        <end position="40"/>
    </location>
</feature>
<accession>A0A180G8W2</accession>
<feature type="region of interest" description="Disordered" evidence="1">
    <location>
        <begin position="55"/>
        <end position="81"/>
    </location>
</feature>
<protein>
    <submittedName>
        <fullName evidence="2 3">Uncharacterized protein</fullName>
    </submittedName>
</protein>
<reference evidence="3 4" key="3">
    <citation type="journal article" date="2017" name="G3 (Bethesda)">
        <title>Comparative analysis highlights variable genome content of wheat rusts and divergence of the mating loci.</title>
        <authorList>
            <person name="Cuomo C.A."/>
            <person name="Bakkeren G."/>
            <person name="Khalil H.B."/>
            <person name="Panwar V."/>
            <person name="Joly D."/>
            <person name="Linning R."/>
            <person name="Sakthikumar S."/>
            <person name="Song X."/>
            <person name="Adiconis X."/>
            <person name="Fan L."/>
            <person name="Goldberg J.M."/>
            <person name="Levin J.Z."/>
            <person name="Young S."/>
            <person name="Zeng Q."/>
            <person name="Anikster Y."/>
            <person name="Bruce M."/>
            <person name="Wang M."/>
            <person name="Yin C."/>
            <person name="McCallum B."/>
            <person name="Szabo L.J."/>
            <person name="Hulbert S."/>
            <person name="Chen X."/>
            <person name="Fellers J.P."/>
        </authorList>
    </citation>
    <scope>NUCLEOTIDE SEQUENCE</scope>
    <source>
        <strain evidence="4">Isolate 1-1 / race 1 (BBBD)</strain>
        <strain evidence="3">isolate 1-1 / race 1 (BBBD)</strain>
    </source>
</reference>
<dbReference type="EnsemblFungi" id="PTTG_28865-t43_1">
    <property type="protein sequence ID" value="PTTG_28865-t43_1-p1"/>
    <property type="gene ID" value="PTTG_28865"/>
</dbReference>
<sequence>MRTPPTNHTGAGDPPTDLNYQGPDLGGYHEHTDYTDNLGPSWSLDVLDNRVVPRETGHLNDGRVPQLADEQNDLKPDPEADDPVGNAVSPIMPTHVNVNPTAVEVLELLQGPQVLANVIRLIIARKGKAYMKLPNMDSYVKTHFANGGVINNTPLHLIRAHVLAKPAKWRDTNLPRGVISNGTLSTEHAQGLNQFLCTMVKHKRTTLRNILLTQVRPDAHRRAPGPVPRLGELLVLAERALTRAHKVAPGTNKQPWINRRTVKVQFALLQILAVDHYLRQSRAQVTSQWETIDRHLEMLAALSPVELQARINLYMRMDAKF</sequence>
<dbReference type="EMBL" id="ADAS02000147">
    <property type="protein sequence ID" value="OAV88939.1"/>
    <property type="molecule type" value="Genomic_DNA"/>
</dbReference>
<reference evidence="2" key="1">
    <citation type="submission" date="2009-11" db="EMBL/GenBank/DDBJ databases">
        <authorList>
            <consortium name="The Broad Institute Genome Sequencing Platform"/>
            <person name="Ward D."/>
            <person name="Feldgarden M."/>
            <person name="Earl A."/>
            <person name="Young S.K."/>
            <person name="Zeng Q."/>
            <person name="Koehrsen M."/>
            <person name="Alvarado L."/>
            <person name="Berlin A."/>
            <person name="Bochicchio J."/>
            <person name="Borenstein D."/>
            <person name="Chapman S.B."/>
            <person name="Chen Z."/>
            <person name="Engels R."/>
            <person name="Freedman E."/>
            <person name="Gellesch M."/>
            <person name="Goldberg J."/>
            <person name="Griggs A."/>
            <person name="Gujja S."/>
            <person name="Heilman E."/>
            <person name="Heiman D."/>
            <person name="Hepburn T."/>
            <person name="Howarth C."/>
            <person name="Jen D."/>
            <person name="Larson L."/>
            <person name="Lewis B."/>
            <person name="Mehta T."/>
            <person name="Park D."/>
            <person name="Pearson M."/>
            <person name="Roberts A."/>
            <person name="Saif S."/>
            <person name="Shea T."/>
            <person name="Shenoy N."/>
            <person name="Sisk P."/>
            <person name="Stolte C."/>
            <person name="Sykes S."/>
            <person name="Thomson T."/>
            <person name="Walk T."/>
            <person name="White J."/>
            <person name="Yandava C."/>
            <person name="Izard J."/>
            <person name="Baranova O.V."/>
            <person name="Blanton J.M."/>
            <person name="Tanner A.C."/>
            <person name="Dewhirst F.E."/>
            <person name="Haas B."/>
            <person name="Nusbaum C."/>
            <person name="Birren B."/>
        </authorList>
    </citation>
    <scope>NUCLEOTIDE SEQUENCE [LARGE SCALE GENOMIC DNA]</scope>
    <source>
        <strain evidence="2">1-1 BBBD Race 1</strain>
    </source>
</reference>
<proteinExistence type="predicted"/>
<evidence type="ECO:0000256" key="1">
    <source>
        <dbReference type="SAM" id="MobiDB-lite"/>
    </source>
</evidence>
<name>A0A180G8W2_PUCT1</name>
<dbReference type="OrthoDB" id="10518062at2759"/>
<gene>
    <name evidence="2" type="ORF">PTTG_28865</name>
</gene>
<dbReference type="Proteomes" id="UP000005240">
    <property type="component" value="Unassembled WGS sequence"/>
</dbReference>
<reference evidence="2" key="2">
    <citation type="submission" date="2016-05" db="EMBL/GenBank/DDBJ databases">
        <title>Comparative analysis highlights variable genome content of wheat rusts and divergence of the mating loci.</title>
        <authorList>
            <person name="Cuomo C.A."/>
            <person name="Bakkeren G."/>
            <person name="Szabo L."/>
            <person name="Khalil H."/>
            <person name="Joly D."/>
            <person name="Goldberg J."/>
            <person name="Young S."/>
            <person name="Zeng Q."/>
            <person name="Fellers J."/>
        </authorList>
    </citation>
    <scope>NUCLEOTIDE SEQUENCE [LARGE SCALE GENOMIC DNA]</scope>
    <source>
        <strain evidence="2">1-1 BBBD Race 1</strain>
    </source>
</reference>
<organism evidence="2">
    <name type="scientific">Puccinia triticina (isolate 1-1 / race 1 (BBBD))</name>
    <name type="common">Brown leaf rust fungus</name>
    <dbReference type="NCBI Taxonomy" id="630390"/>
    <lineage>
        <taxon>Eukaryota</taxon>
        <taxon>Fungi</taxon>
        <taxon>Dikarya</taxon>
        <taxon>Basidiomycota</taxon>
        <taxon>Pucciniomycotina</taxon>
        <taxon>Pucciniomycetes</taxon>
        <taxon>Pucciniales</taxon>
        <taxon>Pucciniaceae</taxon>
        <taxon>Puccinia</taxon>
    </lineage>
</organism>